<dbReference type="Proteomes" id="UP001232245">
    <property type="component" value="Unassembled WGS sequence"/>
</dbReference>
<comment type="caution">
    <text evidence="2">The sequence shown here is derived from an EMBL/GenBank/DDBJ whole genome shotgun (WGS) entry which is preliminary data.</text>
</comment>
<dbReference type="NCBIfam" id="NF006958">
    <property type="entry name" value="PRK09435.1"/>
    <property type="match status" value="1"/>
</dbReference>
<dbReference type="NCBIfam" id="TIGR00750">
    <property type="entry name" value="lao"/>
    <property type="match status" value="1"/>
</dbReference>
<dbReference type="InterPro" id="IPR005129">
    <property type="entry name" value="GTPase_ArgK"/>
</dbReference>
<name>A0ABT9YYB8_9BACI</name>
<gene>
    <name evidence="2" type="ORF">J2S02_001313</name>
</gene>
<dbReference type="EC" id="2.7.-.-" evidence="2"/>
<dbReference type="PANTHER" id="PTHR23408:SF3">
    <property type="entry name" value="METHYLMALONIC ACIDURIA TYPE A PROTEIN, MITOCHONDRIAL"/>
    <property type="match status" value="1"/>
</dbReference>
<evidence type="ECO:0000256" key="1">
    <source>
        <dbReference type="ARBA" id="ARBA00009625"/>
    </source>
</evidence>
<dbReference type="PANTHER" id="PTHR23408">
    <property type="entry name" value="METHYLMALONYL-COA MUTASE"/>
    <property type="match status" value="1"/>
</dbReference>
<dbReference type="CDD" id="cd03114">
    <property type="entry name" value="MMAA-like"/>
    <property type="match status" value="1"/>
</dbReference>
<accession>A0ABT9YYB8</accession>
<dbReference type="Pfam" id="PF03308">
    <property type="entry name" value="MeaB"/>
    <property type="match status" value="1"/>
</dbReference>
<dbReference type="InterPro" id="IPR027417">
    <property type="entry name" value="P-loop_NTPase"/>
</dbReference>
<evidence type="ECO:0000313" key="3">
    <source>
        <dbReference type="Proteomes" id="UP001232245"/>
    </source>
</evidence>
<keyword evidence="2" id="KW-0808">Transferase</keyword>
<dbReference type="SUPFAM" id="SSF52540">
    <property type="entry name" value="P-loop containing nucleoside triphosphate hydrolases"/>
    <property type="match status" value="1"/>
</dbReference>
<keyword evidence="2" id="KW-0418">Kinase</keyword>
<dbReference type="EMBL" id="JAUSTZ010000002">
    <property type="protein sequence ID" value="MDQ0224984.1"/>
    <property type="molecule type" value="Genomic_DNA"/>
</dbReference>
<dbReference type="Gene3D" id="3.40.50.300">
    <property type="entry name" value="P-loop containing nucleotide triphosphate hydrolases"/>
    <property type="match status" value="1"/>
</dbReference>
<evidence type="ECO:0000313" key="2">
    <source>
        <dbReference type="EMBL" id="MDQ0224984.1"/>
    </source>
</evidence>
<sequence>MEDYRLKNRDLEVEDFIEGILNGNRVMLAKAITLVESNNSKHFLKAQKIIEILLSQKKESIRIGITGIPGVGKSTFIDTFGCFLCNMGYRVAVLAIDPSSQVSKGSIMGDKTRMERLAKHPNSFIRPSPSGGNLGGVNRKTRETIILCEAAGYDVILVETMGVGQAEYVVREMVDFFLLLVITGAGDDLQRIKRGIMELPDLIVVHKADGENLEKAIMTMHEYNQMLRYITPYTLGWTPQAVNASSINEAGIDEIWTIINKFERYTKESNIFDKRRDEQKWNWLHDLIKQELSDRFYQHPQVKQQLEIYEENIIKGKKSVSASALELINLFLFDAK</sequence>
<dbReference type="Gene3D" id="1.10.287.130">
    <property type="match status" value="1"/>
</dbReference>
<dbReference type="GO" id="GO:0016301">
    <property type="term" value="F:kinase activity"/>
    <property type="evidence" value="ECO:0007669"/>
    <property type="project" value="UniProtKB-KW"/>
</dbReference>
<keyword evidence="3" id="KW-1185">Reference proteome</keyword>
<proteinExistence type="inferred from homology"/>
<organism evidence="2 3">
    <name type="scientific">Metabacillus niabensis</name>
    <dbReference type="NCBI Taxonomy" id="324854"/>
    <lineage>
        <taxon>Bacteria</taxon>
        <taxon>Bacillati</taxon>
        <taxon>Bacillota</taxon>
        <taxon>Bacilli</taxon>
        <taxon>Bacillales</taxon>
        <taxon>Bacillaceae</taxon>
        <taxon>Metabacillus</taxon>
    </lineage>
</organism>
<dbReference type="RefSeq" id="WP_174880527.1">
    <property type="nucleotide sequence ID" value="NZ_CADEPK010000202.1"/>
</dbReference>
<reference evidence="2 3" key="1">
    <citation type="submission" date="2023-07" db="EMBL/GenBank/DDBJ databases">
        <title>Genomic Encyclopedia of Type Strains, Phase IV (KMG-IV): sequencing the most valuable type-strain genomes for metagenomic binning, comparative biology and taxonomic classification.</title>
        <authorList>
            <person name="Goeker M."/>
        </authorList>
    </citation>
    <scope>NUCLEOTIDE SEQUENCE [LARGE SCALE GENOMIC DNA]</scope>
    <source>
        <strain evidence="2 3">DSM 17723</strain>
    </source>
</reference>
<comment type="similarity">
    <text evidence="1">Belongs to the SIMIBI class G3E GTPase family. ArgK/MeaB subfamily.</text>
</comment>
<dbReference type="Gene3D" id="1.20.5.170">
    <property type="match status" value="1"/>
</dbReference>
<protein>
    <submittedName>
        <fullName evidence="2">LAO/AO transport system kinase</fullName>
        <ecNumber evidence="2">2.7.-.-</ecNumber>
    </submittedName>
</protein>